<dbReference type="OrthoDB" id="8533924at2"/>
<name>A0A4Y9VVB5_9PROT</name>
<proteinExistence type="predicted"/>
<sequence>MNEIREKEAIDAYLKLLQVKGANSDVLHRRSLFLDLLAQKLVGQVSNGEVYRDIIETVMDSVPVDAWHDSLTAAREFYPFWMKDFKAIAALNINPGFDVKPIDWRPVQATLKLLSDSLETEKFEAAENWPLKAYTQALRFEGAEQALVDTRVKLAKIILIRLRTAPEKDSKAYRAAVDLTLPLFSIKHSRRLFLVVVREFYHFWSGNPDAASMVLKEGAGNVLI</sequence>
<dbReference type="RefSeq" id="WP_135276307.1">
    <property type="nucleotide sequence ID" value="NZ_PQVH01000002.1"/>
</dbReference>
<evidence type="ECO:0000313" key="1">
    <source>
        <dbReference type="EMBL" id="TFW72999.1"/>
    </source>
</evidence>
<dbReference type="EMBL" id="PQVH01000002">
    <property type="protein sequence ID" value="TFW72999.1"/>
    <property type="molecule type" value="Genomic_DNA"/>
</dbReference>
<comment type="caution">
    <text evidence="1">The sequence shown here is derived from an EMBL/GenBank/DDBJ whole genome shotgun (WGS) entry which is preliminary data.</text>
</comment>
<accession>A0A4Y9VVB5</accession>
<keyword evidence="2" id="KW-1185">Reference proteome</keyword>
<evidence type="ECO:0000313" key="2">
    <source>
        <dbReference type="Proteomes" id="UP000297706"/>
    </source>
</evidence>
<dbReference type="AlphaFoldDB" id="A0A4Y9VVB5"/>
<protein>
    <submittedName>
        <fullName evidence="1">Uncharacterized protein</fullName>
    </submittedName>
</protein>
<organism evidence="1 2">
    <name type="scientific">Methylotenera oryzisoli</name>
    <dbReference type="NCBI Taxonomy" id="2080758"/>
    <lineage>
        <taxon>Bacteria</taxon>
        <taxon>Pseudomonadati</taxon>
        <taxon>Pseudomonadota</taxon>
        <taxon>Betaproteobacteria</taxon>
        <taxon>Nitrosomonadales</taxon>
        <taxon>Methylophilaceae</taxon>
        <taxon>Methylotenera</taxon>
    </lineage>
</organism>
<reference evidence="1 2" key="1">
    <citation type="submission" date="2018-02" db="EMBL/GenBank/DDBJ databases">
        <title>A novel lanthanide dependent methylotroph, Methylotenera sp. La3113.</title>
        <authorList>
            <person name="Lv H."/>
            <person name="Tani A."/>
        </authorList>
    </citation>
    <scope>NUCLEOTIDE SEQUENCE [LARGE SCALE GENOMIC DNA]</scope>
    <source>
        <strain evidence="1 2">La3113</strain>
    </source>
</reference>
<dbReference type="Proteomes" id="UP000297706">
    <property type="component" value="Unassembled WGS sequence"/>
</dbReference>
<gene>
    <name evidence="1" type="ORF">C3Y98_01180</name>
</gene>